<evidence type="ECO:0000313" key="6">
    <source>
        <dbReference type="EMBL" id="MZQ81468.1"/>
    </source>
</evidence>
<dbReference type="RefSeq" id="WP_235958940.1">
    <property type="nucleotide sequence ID" value="NZ_WTUZ01000010.1"/>
</dbReference>
<dbReference type="SUPFAM" id="SSF46689">
    <property type="entry name" value="Homeodomain-like"/>
    <property type="match status" value="1"/>
</dbReference>
<dbReference type="PANTHER" id="PTHR47506">
    <property type="entry name" value="TRANSCRIPTIONAL REGULATORY PROTEIN"/>
    <property type="match status" value="1"/>
</dbReference>
<organism evidence="6 7">
    <name type="scientific">Paenibacillus silvestris</name>
    <dbReference type="NCBI Taxonomy" id="2606219"/>
    <lineage>
        <taxon>Bacteria</taxon>
        <taxon>Bacillati</taxon>
        <taxon>Bacillota</taxon>
        <taxon>Bacilli</taxon>
        <taxon>Bacillales</taxon>
        <taxon>Paenibacillaceae</taxon>
        <taxon>Paenibacillus</taxon>
    </lineage>
</organism>
<dbReference type="InterPro" id="IPR009057">
    <property type="entry name" value="Homeodomain-like_sf"/>
</dbReference>
<keyword evidence="3" id="KW-0804">Transcription</keyword>
<evidence type="ECO:0000256" key="1">
    <source>
        <dbReference type="ARBA" id="ARBA00023015"/>
    </source>
</evidence>
<evidence type="ECO:0000256" key="2">
    <source>
        <dbReference type="ARBA" id="ARBA00023125"/>
    </source>
</evidence>
<dbReference type="PROSITE" id="PS50977">
    <property type="entry name" value="HTH_TETR_2"/>
    <property type="match status" value="1"/>
</dbReference>
<dbReference type="Gene3D" id="1.10.357.10">
    <property type="entry name" value="Tetracycline Repressor, domain 2"/>
    <property type="match status" value="1"/>
</dbReference>
<feature type="domain" description="HTH tetR-type" evidence="5">
    <location>
        <begin position="6"/>
        <end position="66"/>
    </location>
</feature>
<sequence length="201" mass="22327">MMNKGEKTKKHIIEQTAILMNQHGFVSTPLSEIVKASGVQKGGIYNHFKDKEELSLLAFDHCFRTLQQYLYEAVSVESSSIERLKSFIHAYFTLAQNPAIPGGCPIMNTSTEADDGQSPKLLERAQTAMQTLIIFLSNEITAGIDNKELNPDIDPNKTAALIMATIEGGILLDRLFIDNAQIETVKNLLLAYVTKELLIRS</sequence>
<dbReference type="InterPro" id="IPR011075">
    <property type="entry name" value="TetR_C"/>
</dbReference>
<dbReference type="InterPro" id="IPR001647">
    <property type="entry name" value="HTH_TetR"/>
</dbReference>
<evidence type="ECO:0000256" key="3">
    <source>
        <dbReference type="ARBA" id="ARBA00023163"/>
    </source>
</evidence>
<dbReference type="PANTHER" id="PTHR47506:SF3">
    <property type="entry name" value="HTH-TYPE TRANSCRIPTIONAL REGULATOR LMRA"/>
    <property type="match status" value="1"/>
</dbReference>
<accession>A0A6L8UTJ2</accession>
<dbReference type="Pfam" id="PF00440">
    <property type="entry name" value="TetR_N"/>
    <property type="match status" value="1"/>
</dbReference>
<protein>
    <submittedName>
        <fullName evidence="6">TetR family transcriptional regulator</fullName>
    </submittedName>
</protein>
<dbReference type="AlphaFoldDB" id="A0A6L8UTJ2"/>
<dbReference type="InterPro" id="IPR036271">
    <property type="entry name" value="Tet_transcr_reg_TetR-rel_C_sf"/>
</dbReference>
<dbReference type="EMBL" id="WTUZ01000010">
    <property type="protein sequence ID" value="MZQ81468.1"/>
    <property type="molecule type" value="Genomic_DNA"/>
</dbReference>
<gene>
    <name evidence="6" type="ORF">GQF01_04915</name>
</gene>
<keyword evidence="1" id="KW-0805">Transcription regulation</keyword>
<evidence type="ECO:0000313" key="7">
    <source>
        <dbReference type="Proteomes" id="UP000481087"/>
    </source>
</evidence>
<dbReference type="GO" id="GO:0003677">
    <property type="term" value="F:DNA binding"/>
    <property type="evidence" value="ECO:0007669"/>
    <property type="project" value="UniProtKB-UniRule"/>
</dbReference>
<dbReference type="SUPFAM" id="SSF48498">
    <property type="entry name" value="Tetracyclin repressor-like, C-terminal domain"/>
    <property type="match status" value="1"/>
</dbReference>
<reference evidence="6 7" key="1">
    <citation type="submission" date="2019-12" db="EMBL/GenBank/DDBJ databases">
        <title>Paenibacillus sp. nov. sp. isolated from soil.</title>
        <authorList>
            <person name="Kim J."/>
            <person name="Jeong S.E."/>
            <person name="Jung H.S."/>
            <person name="Jeon C.O."/>
        </authorList>
    </citation>
    <scope>NUCLEOTIDE SEQUENCE [LARGE SCALE GENOMIC DNA]</scope>
    <source>
        <strain evidence="6 7">5J-6</strain>
    </source>
</reference>
<keyword evidence="7" id="KW-1185">Reference proteome</keyword>
<keyword evidence="2 4" id="KW-0238">DNA-binding</keyword>
<dbReference type="Proteomes" id="UP000481087">
    <property type="component" value="Unassembled WGS sequence"/>
</dbReference>
<dbReference type="PRINTS" id="PR00455">
    <property type="entry name" value="HTHTETR"/>
</dbReference>
<feature type="DNA-binding region" description="H-T-H motif" evidence="4">
    <location>
        <begin position="29"/>
        <end position="48"/>
    </location>
</feature>
<proteinExistence type="predicted"/>
<name>A0A6L8UTJ2_9BACL</name>
<comment type="caution">
    <text evidence="6">The sequence shown here is derived from an EMBL/GenBank/DDBJ whole genome shotgun (WGS) entry which is preliminary data.</text>
</comment>
<evidence type="ECO:0000259" key="5">
    <source>
        <dbReference type="PROSITE" id="PS50977"/>
    </source>
</evidence>
<dbReference type="Pfam" id="PF16925">
    <property type="entry name" value="TetR_C_13"/>
    <property type="match status" value="1"/>
</dbReference>
<evidence type="ECO:0000256" key="4">
    <source>
        <dbReference type="PROSITE-ProRule" id="PRU00335"/>
    </source>
</evidence>